<feature type="region of interest" description="Disordered" evidence="8">
    <location>
        <begin position="1"/>
        <end position="42"/>
    </location>
</feature>
<evidence type="ECO:0000256" key="5">
    <source>
        <dbReference type="ARBA" id="ARBA00022679"/>
    </source>
</evidence>
<comment type="pathway">
    <text evidence="3">Protein modification; protein ubiquitination.</text>
</comment>
<evidence type="ECO:0000256" key="7">
    <source>
        <dbReference type="ARBA" id="ARBA00023136"/>
    </source>
</evidence>
<keyword evidence="7" id="KW-0472">Membrane</keyword>
<keyword evidence="6" id="KW-0833">Ubl conjugation pathway</keyword>
<dbReference type="GO" id="GO:0043161">
    <property type="term" value="P:proteasome-mediated ubiquitin-dependent protein catabolic process"/>
    <property type="evidence" value="ECO:0007669"/>
    <property type="project" value="TreeGrafter"/>
</dbReference>
<evidence type="ECO:0000256" key="4">
    <source>
        <dbReference type="ARBA" id="ARBA00012483"/>
    </source>
</evidence>
<dbReference type="PANTHER" id="PTHR46661:SF3">
    <property type="entry name" value="E3 UBIQUITIN-PROTEIN LIGASE ZNRF2"/>
    <property type="match status" value="1"/>
</dbReference>
<comment type="subcellular location">
    <subcellularLocation>
        <location evidence="2">Membrane</location>
    </subcellularLocation>
</comment>
<accession>A0A7N9CC50</accession>
<organism evidence="9 10">
    <name type="scientific">Macaca fascicularis</name>
    <name type="common">Crab-eating macaque</name>
    <name type="synonym">Cynomolgus monkey</name>
    <dbReference type="NCBI Taxonomy" id="9541"/>
    <lineage>
        <taxon>Eukaryota</taxon>
        <taxon>Metazoa</taxon>
        <taxon>Chordata</taxon>
        <taxon>Craniata</taxon>
        <taxon>Vertebrata</taxon>
        <taxon>Euteleostomi</taxon>
        <taxon>Mammalia</taxon>
        <taxon>Eutheria</taxon>
        <taxon>Euarchontoglires</taxon>
        <taxon>Primates</taxon>
        <taxon>Haplorrhini</taxon>
        <taxon>Catarrhini</taxon>
        <taxon>Cercopithecidae</taxon>
        <taxon>Cercopithecinae</taxon>
        <taxon>Macaca</taxon>
    </lineage>
</organism>
<dbReference type="AlphaFoldDB" id="A0A7N9CC50"/>
<dbReference type="GO" id="GO:0070936">
    <property type="term" value="P:protein K48-linked ubiquitination"/>
    <property type="evidence" value="ECO:0007669"/>
    <property type="project" value="TreeGrafter"/>
</dbReference>
<dbReference type="GO" id="GO:0016020">
    <property type="term" value="C:membrane"/>
    <property type="evidence" value="ECO:0007669"/>
    <property type="project" value="UniProtKB-SubCell"/>
</dbReference>
<reference evidence="9" key="2">
    <citation type="submission" date="2025-08" db="UniProtKB">
        <authorList>
            <consortium name="Ensembl"/>
        </authorList>
    </citation>
    <scope>IDENTIFICATION</scope>
</reference>
<evidence type="ECO:0000256" key="3">
    <source>
        <dbReference type="ARBA" id="ARBA00004906"/>
    </source>
</evidence>
<protein>
    <recommendedName>
        <fullName evidence="4">RING-type E3 ubiquitin transferase</fullName>
        <ecNumber evidence="4">2.3.2.27</ecNumber>
    </recommendedName>
</protein>
<reference evidence="9" key="3">
    <citation type="submission" date="2025-09" db="UniProtKB">
        <authorList>
            <consortium name="Ensembl"/>
        </authorList>
    </citation>
    <scope>IDENTIFICATION</scope>
</reference>
<dbReference type="Ensembl" id="ENSMFAT00000079405.1">
    <property type="protein sequence ID" value="ENSMFAP00000047954.1"/>
    <property type="gene ID" value="ENSMFAG00000062462.1"/>
</dbReference>
<evidence type="ECO:0000313" key="10">
    <source>
        <dbReference type="Proteomes" id="UP000233100"/>
    </source>
</evidence>
<keyword evidence="5" id="KW-0808">Transferase</keyword>
<dbReference type="GeneTree" id="ENSGT00940000159017"/>
<feature type="region of interest" description="Disordered" evidence="8">
    <location>
        <begin position="97"/>
        <end position="131"/>
    </location>
</feature>
<dbReference type="PANTHER" id="PTHR46661">
    <property type="entry name" value="E3 UBIQUITIN-PROTEIN LIGASE ZNRF1-LIKE PROTEIN"/>
    <property type="match status" value="1"/>
</dbReference>
<dbReference type="GO" id="GO:0005737">
    <property type="term" value="C:cytoplasm"/>
    <property type="evidence" value="ECO:0007669"/>
    <property type="project" value="TreeGrafter"/>
</dbReference>
<name>A0A7N9CC50_MACFA</name>
<feature type="compositionally biased region" description="Low complexity" evidence="8">
    <location>
        <begin position="19"/>
        <end position="40"/>
    </location>
</feature>
<proteinExistence type="predicted"/>
<evidence type="ECO:0000313" key="9">
    <source>
        <dbReference type="Ensembl" id="ENSMFAP00000047954.1"/>
    </source>
</evidence>
<evidence type="ECO:0000256" key="6">
    <source>
        <dbReference type="ARBA" id="ARBA00022786"/>
    </source>
</evidence>
<evidence type="ECO:0000256" key="1">
    <source>
        <dbReference type="ARBA" id="ARBA00000900"/>
    </source>
</evidence>
<sequence length="200" mass="20120">MSAKQSGPTAVNSRTRACSGSDLLSSSSGGANGTADSGGSLTAAARRFPAQVPNAHQLSATAGAAAASAVPRSRCLGGAVGSVASAARAAQSSFSIPNSSGGPYGSQDSVHSSPEDGGGGGREHRGTAPGDWLLTSSPLAAHVWRLLSLTSAAAPPSCGDQVIGNAHLWQWQKEKGVSSHPYHCILPPTLLLFYFPQLNC</sequence>
<dbReference type="GO" id="GO:0061630">
    <property type="term" value="F:ubiquitin protein ligase activity"/>
    <property type="evidence" value="ECO:0007669"/>
    <property type="project" value="UniProtKB-EC"/>
</dbReference>
<dbReference type="InterPro" id="IPR051878">
    <property type="entry name" value="ZNRF_ubiq-protein_ligase"/>
</dbReference>
<dbReference type="Proteomes" id="UP000233100">
    <property type="component" value="Chromosome 3"/>
</dbReference>
<reference evidence="9 10" key="1">
    <citation type="submission" date="2013-03" db="EMBL/GenBank/DDBJ databases">
        <authorList>
            <person name="Warren W."/>
            <person name="Wilson R.K."/>
        </authorList>
    </citation>
    <scope>NUCLEOTIDE SEQUENCE</scope>
</reference>
<evidence type="ECO:0000256" key="8">
    <source>
        <dbReference type="SAM" id="MobiDB-lite"/>
    </source>
</evidence>
<evidence type="ECO:0000256" key="2">
    <source>
        <dbReference type="ARBA" id="ARBA00004370"/>
    </source>
</evidence>
<feature type="compositionally biased region" description="Polar residues" evidence="8">
    <location>
        <begin position="97"/>
        <end position="112"/>
    </location>
</feature>
<keyword evidence="10" id="KW-1185">Reference proteome</keyword>
<dbReference type="EC" id="2.3.2.27" evidence="4"/>
<comment type="catalytic activity">
    <reaction evidence="1">
        <text>S-ubiquitinyl-[E2 ubiquitin-conjugating enzyme]-L-cysteine + [acceptor protein]-L-lysine = [E2 ubiquitin-conjugating enzyme]-L-cysteine + N(6)-ubiquitinyl-[acceptor protein]-L-lysine.</text>
        <dbReference type="EC" id="2.3.2.27"/>
    </reaction>
</comment>
<feature type="compositionally biased region" description="Polar residues" evidence="8">
    <location>
        <begin position="1"/>
        <end position="18"/>
    </location>
</feature>